<gene>
    <name evidence="2" type="ORF">K402DRAFT_391203</name>
</gene>
<reference evidence="2" key="1">
    <citation type="journal article" date="2020" name="Stud. Mycol.">
        <title>101 Dothideomycetes genomes: a test case for predicting lifestyles and emergence of pathogens.</title>
        <authorList>
            <person name="Haridas S."/>
            <person name="Albert R."/>
            <person name="Binder M."/>
            <person name="Bloem J."/>
            <person name="Labutti K."/>
            <person name="Salamov A."/>
            <person name="Andreopoulos B."/>
            <person name="Baker S."/>
            <person name="Barry K."/>
            <person name="Bills G."/>
            <person name="Bluhm B."/>
            <person name="Cannon C."/>
            <person name="Castanera R."/>
            <person name="Culley D."/>
            <person name="Daum C."/>
            <person name="Ezra D."/>
            <person name="Gonzalez J."/>
            <person name="Henrissat B."/>
            <person name="Kuo A."/>
            <person name="Liang C."/>
            <person name="Lipzen A."/>
            <person name="Lutzoni F."/>
            <person name="Magnuson J."/>
            <person name="Mondo S."/>
            <person name="Nolan M."/>
            <person name="Ohm R."/>
            <person name="Pangilinan J."/>
            <person name="Park H.-J."/>
            <person name="Ramirez L."/>
            <person name="Alfaro M."/>
            <person name="Sun H."/>
            <person name="Tritt A."/>
            <person name="Yoshinaga Y."/>
            <person name="Zwiers L.-H."/>
            <person name="Turgeon B."/>
            <person name="Goodwin S."/>
            <person name="Spatafora J."/>
            <person name="Crous P."/>
            <person name="Grigoriev I."/>
        </authorList>
    </citation>
    <scope>NUCLEOTIDE SEQUENCE</scope>
    <source>
        <strain evidence="2">CBS 113979</strain>
    </source>
</reference>
<feature type="region of interest" description="Disordered" evidence="1">
    <location>
        <begin position="48"/>
        <end position="69"/>
    </location>
</feature>
<evidence type="ECO:0000313" key="3">
    <source>
        <dbReference type="Proteomes" id="UP000800041"/>
    </source>
</evidence>
<sequence>MSQPALCMAFSPDGLLLAAGGRDELHVWDTESARTPLVATWKAARSDMNPHHANGENGITTTNGNPDVPMRNTEIWKTKIGEYGEDTEELPHSISWEPLSKSFVFAVGRQVCIYATCPQSSPPATALAVHAQLAKVRAVLTDCLSQPSVRDSDFGTALKENLHDNERHFASIGEGPSVEKPKPLLSLAYSPFSLWVEQHVSSPDTTSS</sequence>
<proteinExistence type="predicted"/>
<accession>A0A6G1H7V8</accession>
<dbReference type="Gene3D" id="2.130.10.10">
    <property type="entry name" value="YVTN repeat-like/Quinoprotein amine dehydrogenase"/>
    <property type="match status" value="1"/>
</dbReference>
<feature type="compositionally biased region" description="Low complexity" evidence="1">
    <location>
        <begin position="55"/>
        <end position="65"/>
    </location>
</feature>
<dbReference type="AlphaFoldDB" id="A0A6G1H7V8"/>
<dbReference type="SUPFAM" id="SSF50978">
    <property type="entry name" value="WD40 repeat-like"/>
    <property type="match status" value="1"/>
</dbReference>
<evidence type="ECO:0000256" key="1">
    <source>
        <dbReference type="SAM" id="MobiDB-lite"/>
    </source>
</evidence>
<dbReference type="Proteomes" id="UP000800041">
    <property type="component" value="Unassembled WGS sequence"/>
</dbReference>
<dbReference type="EMBL" id="ML977146">
    <property type="protein sequence ID" value="KAF1989048.1"/>
    <property type="molecule type" value="Genomic_DNA"/>
</dbReference>
<organism evidence="2 3">
    <name type="scientific">Aulographum hederae CBS 113979</name>
    <dbReference type="NCBI Taxonomy" id="1176131"/>
    <lineage>
        <taxon>Eukaryota</taxon>
        <taxon>Fungi</taxon>
        <taxon>Dikarya</taxon>
        <taxon>Ascomycota</taxon>
        <taxon>Pezizomycotina</taxon>
        <taxon>Dothideomycetes</taxon>
        <taxon>Pleosporomycetidae</taxon>
        <taxon>Aulographales</taxon>
        <taxon>Aulographaceae</taxon>
    </lineage>
</organism>
<keyword evidence="3" id="KW-1185">Reference proteome</keyword>
<dbReference type="InterPro" id="IPR036322">
    <property type="entry name" value="WD40_repeat_dom_sf"/>
</dbReference>
<protein>
    <submittedName>
        <fullName evidence="2">Uncharacterized protein</fullName>
    </submittedName>
</protein>
<dbReference type="OrthoDB" id="1367865at2759"/>
<evidence type="ECO:0000313" key="2">
    <source>
        <dbReference type="EMBL" id="KAF1989048.1"/>
    </source>
</evidence>
<dbReference type="InterPro" id="IPR015943">
    <property type="entry name" value="WD40/YVTN_repeat-like_dom_sf"/>
</dbReference>
<name>A0A6G1H7V8_9PEZI</name>